<reference evidence="2" key="1">
    <citation type="submission" date="2024-05" db="EMBL/GenBank/DDBJ databases">
        <title>Whole genome shotgun sequence of Streptomyces hydrogenans NBRC 13475.</title>
        <authorList>
            <person name="Komaki H."/>
            <person name="Tamura T."/>
        </authorList>
    </citation>
    <scope>NUCLEOTIDE SEQUENCE</scope>
    <source>
        <strain evidence="2">NBRC 13475</strain>
    </source>
</reference>
<keyword evidence="3" id="KW-1185">Reference proteome</keyword>
<sequence>MNGRALLAQCISAPAILDTLADDEDLREAGLNSGEIVLAVMRLEDTIGRALDDDEITSITTIASIDALLPTGEAAPPAPVQDAA</sequence>
<dbReference type="InterPro" id="IPR036736">
    <property type="entry name" value="ACP-like_sf"/>
</dbReference>
<accession>A0ABQ3PSG9</accession>
<dbReference type="EMBL" id="BNDW01000117">
    <property type="protein sequence ID" value="GHI27919.1"/>
    <property type="molecule type" value="Genomic_DNA"/>
</dbReference>
<dbReference type="Gene3D" id="1.10.1200.10">
    <property type="entry name" value="ACP-like"/>
    <property type="match status" value="1"/>
</dbReference>
<organism evidence="2 3">
    <name type="scientific">Streptomyces hydrogenans</name>
    <dbReference type="NCBI Taxonomy" id="1873719"/>
    <lineage>
        <taxon>Bacteria</taxon>
        <taxon>Bacillati</taxon>
        <taxon>Actinomycetota</taxon>
        <taxon>Actinomycetes</taxon>
        <taxon>Kitasatosporales</taxon>
        <taxon>Streptomycetaceae</taxon>
        <taxon>Streptomyces</taxon>
    </lineage>
</organism>
<feature type="domain" description="Carrier" evidence="1">
    <location>
        <begin position="18"/>
        <end position="65"/>
    </location>
</feature>
<dbReference type="InterPro" id="IPR009081">
    <property type="entry name" value="PP-bd_ACP"/>
</dbReference>
<name>A0ABQ3PSG9_9ACTN</name>
<evidence type="ECO:0000259" key="1">
    <source>
        <dbReference type="Pfam" id="PF00550"/>
    </source>
</evidence>
<dbReference type="RefSeq" id="WP_190223896.1">
    <property type="nucleotide sequence ID" value="NZ_BNBS01000043.1"/>
</dbReference>
<protein>
    <recommendedName>
        <fullName evidence="1">Carrier domain-containing protein</fullName>
    </recommendedName>
</protein>
<dbReference type="Pfam" id="PF00550">
    <property type="entry name" value="PP-binding"/>
    <property type="match status" value="1"/>
</dbReference>
<proteinExistence type="predicted"/>
<evidence type="ECO:0000313" key="3">
    <source>
        <dbReference type="Proteomes" id="UP001052739"/>
    </source>
</evidence>
<evidence type="ECO:0000313" key="2">
    <source>
        <dbReference type="EMBL" id="GHI27919.1"/>
    </source>
</evidence>
<comment type="caution">
    <text evidence="2">The sequence shown here is derived from an EMBL/GenBank/DDBJ whole genome shotgun (WGS) entry which is preliminary data.</text>
</comment>
<dbReference type="SUPFAM" id="SSF47336">
    <property type="entry name" value="ACP-like"/>
    <property type="match status" value="1"/>
</dbReference>
<gene>
    <name evidence="2" type="ORF">Shyd_92900</name>
</gene>
<dbReference type="Proteomes" id="UP001052739">
    <property type="component" value="Unassembled WGS sequence"/>
</dbReference>